<dbReference type="InterPro" id="IPR050180">
    <property type="entry name" value="RNR_Ribonuclease"/>
</dbReference>
<accession>A0ABN0XGD2</accession>
<name>A0ABN0XGD2_9ACTN</name>
<proteinExistence type="predicted"/>
<evidence type="ECO:0000313" key="3">
    <source>
        <dbReference type="Proteomes" id="UP001500063"/>
    </source>
</evidence>
<comment type="caution">
    <text evidence="2">The sequence shown here is derived from an EMBL/GenBank/DDBJ whole genome shotgun (WGS) entry which is preliminary data.</text>
</comment>
<sequence>MPRRPIHVTDADGTPLRAALRELRARTGTPTAFPADVLAEAEQAARRPQLPAYDATDLPLFTIDPPDSMDLDQAMYLARREAGGFRVHYAIADVAAFVRPGQALDAEAHRRVTTLYYPDRRVPLHPDVLGEGAASLLPDHTRPALLWRFDLDADGRVERTDVRRALVRSRAKLDYASVQRAIDSGTAEEPLVLLREIGLRREELERARGGISLNVPEQEIVHRGNHYALAYRAPLPAEGWNAQISLMTGMAAAELMLRTGTGVLRTLPPAPEPAVDRLRRVARALGVNWPEDMPYAVVVRALDPTHTQHAAFLQECTALLRGAGYTVFDRERPAAHPVPADPAALAHAALAAPYTHCTAPLRRLVDRYTGELCLAAAAGTEPPEWVRVALDALPGEMETGARRAAQVERECVDLVEAALLRDRIGQVFDAYVVDVQEQRPTAGTVHLYEPAVVGHVEGDGDGPPLPLGRRMRVRVIEADPGRDKVWFAPA</sequence>
<dbReference type="InterPro" id="IPR018247">
    <property type="entry name" value="EF_Hand_1_Ca_BS"/>
</dbReference>
<dbReference type="PROSITE" id="PS00018">
    <property type="entry name" value="EF_HAND_1"/>
    <property type="match status" value="1"/>
</dbReference>
<reference evidence="2 3" key="1">
    <citation type="journal article" date="2019" name="Int. J. Syst. Evol. Microbiol.">
        <title>The Global Catalogue of Microorganisms (GCM) 10K type strain sequencing project: providing services to taxonomists for standard genome sequencing and annotation.</title>
        <authorList>
            <consortium name="The Broad Institute Genomics Platform"/>
            <consortium name="The Broad Institute Genome Sequencing Center for Infectious Disease"/>
            <person name="Wu L."/>
            <person name="Ma J."/>
        </authorList>
    </citation>
    <scope>NUCLEOTIDE SEQUENCE [LARGE SCALE GENOMIC DNA]</scope>
    <source>
        <strain evidence="2 3">JCM 4565</strain>
    </source>
</reference>
<feature type="domain" description="RNB" evidence="1">
    <location>
        <begin position="52"/>
        <end position="379"/>
    </location>
</feature>
<dbReference type="SMART" id="SM00955">
    <property type="entry name" value="RNB"/>
    <property type="match status" value="1"/>
</dbReference>
<organism evidence="2 3">
    <name type="scientific">Streptomyces blastmyceticus</name>
    <dbReference type="NCBI Taxonomy" id="68180"/>
    <lineage>
        <taxon>Bacteria</taxon>
        <taxon>Bacillati</taxon>
        <taxon>Actinomycetota</taxon>
        <taxon>Actinomycetes</taxon>
        <taxon>Kitasatosporales</taxon>
        <taxon>Streptomycetaceae</taxon>
        <taxon>Streptomyces</taxon>
    </lineage>
</organism>
<evidence type="ECO:0000313" key="2">
    <source>
        <dbReference type="EMBL" id="GAA0363135.1"/>
    </source>
</evidence>
<dbReference type="InterPro" id="IPR012340">
    <property type="entry name" value="NA-bd_OB-fold"/>
</dbReference>
<dbReference type="SUPFAM" id="SSF50249">
    <property type="entry name" value="Nucleic acid-binding proteins"/>
    <property type="match status" value="1"/>
</dbReference>
<dbReference type="Proteomes" id="UP001500063">
    <property type="component" value="Unassembled WGS sequence"/>
</dbReference>
<keyword evidence="3" id="KW-1185">Reference proteome</keyword>
<dbReference type="EMBL" id="BAAABW010000025">
    <property type="protein sequence ID" value="GAA0363135.1"/>
    <property type="molecule type" value="Genomic_DNA"/>
</dbReference>
<protein>
    <submittedName>
        <fullName evidence="2">RNB domain-containing ribonuclease</fullName>
    </submittedName>
</protein>
<dbReference type="InterPro" id="IPR001900">
    <property type="entry name" value="RNase_II/R"/>
</dbReference>
<dbReference type="PANTHER" id="PTHR23355:SF42">
    <property type="entry name" value="RIBONUCLEASE II, CHLOROPLASTIC_MITOCHONDRIAL"/>
    <property type="match status" value="1"/>
</dbReference>
<dbReference type="Pfam" id="PF18614">
    <property type="entry name" value="RNase_II_C_S1"/>
    <property type="match status" value="1"/>
</dbReference>
<dbReference type="RefSeq" id="WP_344120457.1">
    <property type="nucleotide sequence ID" value="NZ_BAAABW010000025.1"/>
</dbReference>
<dbReference type="Pfam" id="PF00773">
    <property type="entry name" value="RNB"/>
    <property type="match status" value="1"/>
</dbReference>
<dbReference type="PANTHER" id="PTHR23355">
    <property type="entry name" value="RIBONUCLEASE"/>
    <property type="match status" value="1"/>
</dbReference>
<gene>
    <name evidence="2" type="ORF">GCM10010319_46090</name>
</gene>
<evidence type="ECO:0000259" key="1">
    <source>
        <dbReference type="SMART" id="SM00955"/>
    </source>
</evidence>
<dbReference type="InterPro" id="IPR040596">
    <property type="entry name" value="RNase_II_C_S1"/>
</dbReference>